<dbReference type="InterPro" id="IPR011662">
    <property type="entry name" value="Secretin/TonB_short_N"/>
</dbReference>
<proteinExistence type="predicted"/>
<feature type="domain" description="Secretin/TonB short N-terminal" evidence="4">
    <location>
        <begin position="73"/>
        <end position="124"/>
    </location>
</feature>
<evidence type="ECO:0000313" key="5">
    <source>
        <dbReference type="EMBL" id="NVB73292.1"/>
    </source>
</evidence>
<reference evidence="5 6" key="1">
    <citation type="submission" date="2020-04" db="EMBL/GenBank/DDBJ databases">
        <authorList>
            <person name="Pieper L."/>
        </authorList>
    </citation>
    <scope>NUCLEOTIDE SEQUENCE [LARGE SCALE GENOMIC DNA]</scope>
    <source>
        <strain evidence="5 6">B33</strain>
    </source>
</reference>
<keyword evidence="3" id="KW-0998">Cell outer membrane</keyword>
<keyword evidence="1" id="KW-0813">Transport</keyword>
<evidence type="ECO:0000313" key="6">
    <source>
        <dbReference type="Proteomes" id="UP000524321"/>
    </source>
</evidence>
<evidence type="ECO:0000256" key="2">
    <source>
        <dbReference type="ARBA" id="ARBA00023136"/>
    </source>
</evidence>
<dbReference type="GO" id="GO:0019867">
    <property type="term" value="C:outer membrane"/>
    <property type="evidence" value="ECO:0007669"/>
    <property type="project" value="InterPro"/>
</dbReference>
<dbReference type="AlphaFoldDB" id="A0A7Y6PCG4"/>
<dbReference type="SMART" id="SM00965">
    <property type="entry name" value="STN"/>
    <property type="match status" value="1"/>
</dbReference>
<dbReference type="EMBL" id="JABWDJ010000020">
    <property type="protein sequence ID" value="NVB73292.1"/>
    <property type="molecule type" value="Genomic_DNA"/>
</dbReference>
<evidence type="ECO:0000256" key="1">
    <source>
        <dbReference type="ARBA" id="ARBA00022448"/>
    </source>
</evidence>
<evidence type="ECO:0000259" key="4">
    <source>
        <dbReference type="SMART" id="SM00965"/>
    </source>
</evidence>
<dbReference type="Proteomes" id="UP000524321">
    <property type="component" value="Unassembled WGS sequence"/>
</dbReference>
<comment type="caution">
    <text evidence="5">The sequence shown here is derived from an EMBL/GenBank/DDBJ whole genome shotgun (WGS) entry which is preliminary data.</text>
</comment>
<sequence>MDNIMKCTPLGEQKSLWLRKTLLIMKFFVLFLLLGTVPCWAGIAYSQNVKMSLDMENTTVHDVINAIDKKGNFYFTYNLNQVNVNRKVSIKVENKTINQILDRLFSKSGIDYKIENRHIVLYKQATP</sequence>
<dbReference type="Gene3D" id="3.55.50.30">
    <property type="match status" value="1"/>
</dbReference>
<gene>
    <name evidence="5" type="ORF">HUV05_07095</name>
</gene>
<protein>
    <submittedName>
        <fullName evidence="5">STN domain-containing protein</fullName>
    </submittedName>
</protein>
<organism evidence="5 6">
    <name type="scientific">Phocaeicola vulgatus</name>
    <name type="common">Bacteroides vulgatus</name>
    <dbReference type="NCBI Taxonomy" id="821"/>
    <lineage>
        <taxon>Bacteria</taxon>
        <taxon>Pseudomonadati</taxon>
        <taxon>Bacteroidota</taxon>
        <taxon>Bacteroidia</taxon>
        <taxon>Bacteroidales</taxon>
        <taxon>Bacteroidaceae</taxon>
        <taxon>Phocaeicola</taxon>
    </lineage>
</organism>
<name>A0A7Y6PCG4_PHOVU</name>
<feature type="non-terminal residue" evidence="5">
    <location>
        <position position="127"/>
    </location>
</feature>
<dbReference type="Pfam" id="PF07660">
    <property type="entry name" value="STN"/>
    <property type="match status" value="1"/>
</dbReference>
<keyword evidence="2" id="KW-0472">Membrane</keyword>
<reference evidence="5 6" key="2">
    <citation type="submission" date="2020-07" db="EMBL/GenBank/DDBJ databases">
        <title>Bacterial metabolism rescues the inhibition of intestinal drug absorption by food and drug additives.</title>
        <authorList>
            <person name="Zou L."/>
            <person name="Spanogiannopoulos P."/>
            <person name="Chien H.-C."/>
            <person name="Pieper L.M."/>
            <person name="Cai W."/>
            <person name="Khuri N."/>
            <person name="Pottel J."/>
            <person name="Vora B."/>
            <person name="Ni Z."/>
            <person name="Tsakalozou E."/>
            <person name="Zhang W."/>
            <person name="Shoichet B.K."/>
            <person name="Giacomini K.M."/>
            <person name="Turnbaugh P.J."/>
        </authorList>
    </citation>
    <scope>NUCLEOTIDE SEQUENCE [LARGE SCALE GENOMIC DNA]</scope>
    <source>
        <strain evidence="5 6">B33</strain>
    </source>
</reference>
<dbReference type="RefSeq" id="WP_176350455.1">
    <property type="nucleotide sequence ID" value="NZ_JABWDJ010000020.1"/>
</dbReference>
<evidence type="ECO:0000256" key="3">
    <source>
        <dbReference type="ARBA" id="ARBA00023237"/>
    </source>
</evidence>
<accession>A0A7Y6PCG4</accession>